<accession>A0ABV0EMP8</accession>
<feature type="compositionally biased region" description="Acidic residues" evidence="3">
    <location>
        <begin position="319"/>
        <end position="328"/>
    </location>
</feature>
<dbReference type="Gene3D" id="4.10.80.30">
    <property type="entry name" value="DNA polymerase, domain 6"/>
    <property type="match status" value="1"/>
</dbReference>
<feature type="compositionally biased region" description="Low complexity" evidence="3">
    <location>
        <begin position="329"/>
        <end position="344"/>
    </location>
</feature>
<dbReference type="PANTHER" id="PTHR33308:SF9">
    <property type="entry name" value="PEPTIDOGLYCAN HYDROLASE FLGJ"/>
    <property type="match status" value="1"/>
</dbReference>
<keyword evidence="2" id="KW-0378">Hydrolase</keyword>
<dbReference type="EMBL" id="JAFREL020000001">
    <property type="protein sequence ID" value="MEO1768843.1"/>
    <property type="molecule type" value="Genomic_DNA"/>
</dbReference>
<feature type="region of interest" description="Disordered" evidence="3">
    <location>
        <begin position="302"/>
        <end position="345"/>
    </location>
</feature>
<feature type="region of interest" description="Disordered" evidence="3">
    <location>
        <begin position="36"/>
        <end position="59"/>
    </location>
</feature>
<feature type="compositionally biased region" description="Polar residues" evidence="3">
    <location>
        <begin position="302"/>
        <end position="316"/>
    </location>
</feature>
<protein>
    <recommendedName>
        <fullName evidence="4">Mannosyl-glycoprotein endo-beta-N-acetylglucosamidase-like domain-containing protein</fullName>
    </recommendedName>
</protein>
<evidence type="ECO:0000256" key="2">
    <source>
        <dbReference type="ARBA" id="ARBA00022801"/>
    </source>
</evidence>
<evidence type="ECO:0000313" key="6">
    <source>
        <dbReference type="Proteomes" id="UP000664357"/>
    </source>
</evidence>
<keyword evidence="6" id="KW-1185">Reference proteome</keyword>
<dbReference type="Gene3D" id="1.10.530.10">
    <property type="match status" value="1"/>
</dbReference>
<name>A0ABV0EMP8_9ENTE</name>
<gene>
    <name evidence="5" type="ORF">JZO67_000782</name>
</gene>
<reference evidence="5 6" key="2">
    <citation type="submission" date="2024-02" db="EMBL/GenBank/DDBJ databases">
        <title>The Genome Sequence of Enterococcus sp. DIV0159.</title>
        <authorList>
            <person name="Earl A."/>
            <person name="Manson A."/>
            <person name="Gilmore M."/>
            <person name="Sanders J."/>
            <person name="Shea T."/>
            <person name="Howe W."/>
            <person name="Livny J."/>
            <person name="Cuomo C."/>
            <person name="Neafsey D."/>
            <person name="Birren B."/>
        </authorList>
    </citation>
    <scope>NUCLEOTIDE SEQUENCE [LARGE SCALE GENOMIC DNA]</scope>
    <source>
        <strain evidence="5 6">665A</strain>
    </source>
</reference>
<evidence type="ECO:0000256" key="1">
    <source>
        <dbReference type="ARBA" id="ARBA00010266"/>
    </source>
</evidence>
<proteinExistence type="inferred from homology"/>
<comment type="similarity">
    <text evidence="1">Belongs to the glycosyl hydrolase 73 family.</text>
</comment>
<dbReference type="InterPro" id="IPR002901">
    <property type="entry name" value="MGlyc_endo_b_GlcNAc-like_dom"/>
</dbReference>
<evidence type="ECO:0000256" key="3">
    <source>
        <dbReference type="SAM" id="MobiDB-lite"/>
    </source>
</evidence>
<dbReference type="Proteomes" id="UP000664357">
    <property type="component" value="Unassembled WGS sequence"/>
</dbReference>
<feature type="compositionally biased region" description="Low complexity" evidence="3">
    <location>
        <begin position="78"/>
        <end position="92"/>
    </location>
</feature>
<organism evidence="5 6">
    <name type="scientific">Candidatus Enterococcus ferrettii</name>
    <dbReference type="NCBI Taxonomy" id="2815324"/>
    <lineage>
        <taxon>Bacteria</taxon>
        <taxon>Bacillati</taxon>
        <taxon>Bacillota</taxon>
        <taxon>Bacilli</taxon>
        <taxon>Lactobacillales</taxon>
        <taxon>Enterococcaceae</taxon>
        <taxon>Enterococcus</taxon>
    </lineage>
</organism>
<sequence length="369" mass="40201">MKGKVLLVCVLIIGGLTAGYDSQVKQTVSAETRELISSQQETAPKIENSSTITSEASEEFTASTVANESFSSIEESKTSNTVASTSSSTIWSESEEQVEKPTTESTVSESKIPEAVPKVQTTLPAAKVEENYQFSVVKNQTTEEFIHSIGKDAQAIAWDEGLYASVMIAQAILETGSGNSQLARPPHHNLFGVKGSYQGKNVSFNTQEDKGNGQLYTIQSSFRQYPSYKESLEDYAALLKKGISGNAGFYQATWKEQAESYQVATKALTGKYATDTSYDKKLNILIETYELTIFDVKPSAEETSTVSETVRASSKGTEVFEEQTENEATESSTTEETKILTSETKQSAVFLPPVAQRPAKEVAGNRRAQ</sequence>
<evidence type="ECO:0000313" key="5">
    <source>
        <dbReference type="EMBL" id="MEO1768843.1"/>
    </source>
</evidence>
<dbReference type="PANTHER" id="PTHR33308">
    <property type="entry name" value="PEPTIDOGLYCAN HYDROLASE FLGJ"/>
    <property type="match status" value="1"/>
</dbReference>
<feature type="domain" description="Mannosyl-glycoprotein endo-beta-N-acetylglucosamidase-like" evidence="4">
    <location>
        <begin position="133"/>
        <end position="295"/>
    </location>
</feature>
<reference evidence="5 6" key="1">
    <citation type="submission" date="2021-03" db="EMBL/GenBank/DDBJ databases">
        <authorList>
            <person name="Gilmore M.S."/>
            <person name="Schwartzman J."/>
            <person name="Van Tyne D."/>
            <person name="Martin M."/>
            <person name="Earl A.M."/>
            <person name="Manson A.L."/>
            <person name="Straub T."/>
            <person name="Salamzade R."/>
            <person name="Saavedra J."/>
            <person name="Lebreton F."/>
            <person name="Prichula J."/>
            <person name="Schaufler K."/>
            <person name="Gaca A."/>
            <person name="Sgardioli B."/>
            <person name="Wagenaar J."/>
            <person name="Strong T."/>
        </authorList>
    </citation>
    <scope>NUCLEOTIDE SEQUENCE [LARGE SCALE GENOMIC DNA]</scope>
    <source>
        <strain evidence="5 6">665A</strain>
    </source>
</reference>
<evidence type="ECO:0000259" key="4">
    <source>
        <dbReference type="SMART" id="SM00047"/>
    </source>
</evidence>
<dbReference type="SMART" id="SM00047">
    <property type="entry name" value="LYZ2"/>
    <property type="match status" value="1"/>
</dbReference>
<dbReference type="InterPro" id="IPR051056">
    <property type="entry name" value="Glycosyl_Hydrolase_73"/>
</dbReference>
<comment type="caution">
    <text evidence="5">The sequence shown here is derived from an EMBL/GenBank/DDBJ whole genome shotgun (WGS) entry which is preliminary data.</text>
</comment>
<dbReference type="Pfam" id="PF01832">
    <property type="entry name" value="Glucosaminidase"/>
    <property type="match status" value="1"/>
</dbReference>
<feature type="region of interest" description="Disordered" evidence="3">
    <location>
        <begin position="71"/>
        <end position="110"/>
    </location>
</feature>
<dbReference type="RefSeq" id="WP_207701429.1">
    <property type="nucleotide sequence ID" value="NZ_JAFREL020000001.1"/>
</dbReference>